<dbReference type="Proteomes" id="UP000799777">
    <property type="component" value="Unassembled WGS sequence"/>
</dbReference>
<protein>
    <submittedName>
        <fullName evidence="2">Uncharacterized protein</fullName>
    </submittedName>
</protein>
<sequence length="268" mass="30405">MTILNMLRSGVFSKRWILVPGYKYMQDNANDTIEDEDDGAKEEKTDNYAREDEPLSAQELEGLWADDREYAIKPKPEIQLQLDSRKHVQHSAQKNTTLPQTGGTTDVQCPDEAVLEEMEDVTKHLHEQNRMGGFNLFNAVAGIEIETAKLTFDEHSTLLSHDNPNQVPHSPHTAVETSHGNTYFHRTSQSYFIRWAKPKWASLKGYAKREKDDDFEVIPDTWSSAQVADGVASEWSITQSTQLEVDIEEARIVTEDGPAPELEDIESM</sequence>
<dbReference type="EMBL" id="ML978169">
    <property type="protein sequence ID" value="KAF2032987.1"/>
    <property type="molecule type" value="Genomic_DNA"/>
</dbReference>
<proteinExistence type="predicted"/>
<reference evidence="2" key="1">
    <citation type="journal article" date="2020" name="Stud. Mycol.">
        <title>101 Dothideomycetes genomes: a test case for predicting lifestyles and emergence of pathogens.</title>
        <authorList>
            <person name="Haridas S."/>
            <person name="Albert R."/>
            <person name="Binder M."/>
            <person name="Bloem J."/>
            <person name="Labutti K."/>
            <person name="Salamov A."/>
            <person name="Andreopoulos B."/>
            <person name="Baker S."/>
            <person name="Barry K."/>
            <person name="Bills G."/>
            <person name="Bluhm B."/>
            <person name="Cannon C."/>
            <person name="Castanera R."/>
            <person name="Culley D."/>
            <person name="Daum C."/>
            <person name="Ezra D."/>
            <person name="Gonzalez J."/>
            <person name="Henrissat B."/>
            <person name="Kuo A."/>
            <person name="Liang C."/>
            <person name="Lipzen A."/>
            <person name="Lutzoni F."/>
            <person name="Magnuson J."/>
            <person name="Mondo S."/>
            <person name="Nolan M."/>
            <person name="Ohm R."/>
            <person name="Pangilinan J."/>
            <person name="Park H.-J."/>
            <person name="Ramirez L."/>
            <person name="Alfaro M."/>
            <person name="Sun H."/>
            <person name="Tritt A."/>
            <person name="Yoshinaga Y."/>
            <person name="Zwiers L.-H."/>
            <person name="Turgeon B."/>
            <person name="Goodwin S."/>
            <person name="Spatafora J."/>
            <person name="Crous P."/>
            <person name="Grigoriev I."/>
        </authorList>
    </citation>
    <scope>NUCLEOTIDE SEQUENCE</scope>
    <source>
        <strain evidence="2">CBS 110217</strain>
    </source>
</reference>
<evidence type="ECO:0000313" key="3">
    <source>
        <dbReference type="Proteomes" id="UP000799777"/>
    </source>
</evidence>
<keyword evidence="3" id="KW-1185">Reference proteome</keyword>
<accession>A0A9P4LQQ6</accession>
<dbReference type="AlphaFoldDB" id="A0A9P4LQQ6"/>
<organism evidence="2 3">
    <name type="scientific">Setomelanomma holmii</name>
    <dbReference type="NCBI Taxonomy" id="210430"/>
    <lineage>
        <taxon>Eukaryota</taxon>
        <taxon>Fungi</taxon>
        <taxon>Dikarya</taxon>
        <taxon>Ascomycota</taxon>
        <taxon>Pezizomycotina</taxon>
        <taxon>Dothideomycetes</taxon>
        <taxon>Pleosporomycetidae</taxon>
        <taxon>Pleosporales</taxon>
        <taxon>Pleosporineae</taxon>
        <taxon>Phaeosphaeriaceae</taxon>
        <taxon>Setomelanomma</taxon>
    </lineage>
</organism>
<gene>
    <name evidence="2" type="ORF">EK21DRAFT_86714</name>
</gene>
<comment type="caution">
    <text evidence="2">The sequence shown here is derived from an EMBL/GenBank/DDBJ whole genome shotgun (WGS) entry which is preliminary data.</text>
</comment>
<evidence type="ECO:0000313" key="2">
    <source>
        <dbReference type="EMBL" id="KAF2032987.1"/>
    </source>
</evidence>
<feature type="region of interest" description="Disordered" evidence="1">
    <location>
        <begin position="29"/>
        <end position="49"/>
    </location>
</feature>
<evidence type="ECO:0000256" key="1">
    <source>
        <dbReference type="SAM" id="MobiDB-lite"/>
    </source>
</evidence>
<name>A0A9P4LQQ6_9PLEO</name>